<dbReference type="InterPro" id="IPR036005">
    <property type="entry name" value="Creatinase/aminopeptidase-like"/>
</dbReference>
<dbReference type="Gene3D" id="3.40.350.10">
    <property type="entry name" value="Creatinase/prolidase N-terminal domain"/>
    <property type="match status" value="1"/>
</dbReference>
<dbReference type="EMBL" id="JADNRY010000021">
    <property type="protein sequence ID" value="KAF9072905.1"/>
    <property type="molecule type" value="Genomic_DNA"/>
</dbReference>
<name>A0A9P5Q2I3_9AGAR</name>
<gene>
    <name evidence="2" type="ORF">BDP27DRAFT_1216961</name>
</gene>
<dbReference type="SUPFAM" id="SSF55920">
    <property type="entry name" value="Creatinase/aminopeptidase"/>
    <property type="match status" value="1"/>
</dbReference>
<dbReference type="Proteomes" id="UP000772434">
    <property type="component" value="Unassembled WGS sequence"/>
</dbReference>
<reference evidence="2" key="1">
    <citation type="submission" date="2020-11" db="EMBL/GenBank/DDBJ databases">
        <authorList>
            <consortium name="DOE Joint Genome Institute"/>
            <person name="Ahrendt S."/>
            <person name="Riley R."/>
            <person name="Andreopoulos W."/>
            <person name="Labutti K."/>
            <person name="Pangilinan J."/>
            <person name="Ruiz-Duenas F.J."/>
            <person name="Barrasa J.M."/>
            <person name="Sanchez-Garcia M."/>
            <person name="Camarero S."/>
            <person name="Miyauchi S."/>
            <person name="Serrano A."/>
            <person name="Linde D."/>
            <person name="Babiker R."/>
            <person name="Drula E."/>
            <person name="Ayuso-Fernandez I."/>
            <person name="Pacheco R."/>
            <person name="Padilla G."/>
            <person name="Ferreira P."/>
            <person name="Barriuso J."/>
            <person name="Kellner H."/>
            <person name="Castanera R."/>
            <person name="Alfaro M."/>
            <person name="Ramirez L."/>
            <person name="Pisabarro A.G."/>
            <person name="Kuo A."/>
            <person name="Tritt A."/>
            <person name="Lipzen A."/>
            <person name="He G."/>
            <person name="Yan M."/>
            <person name="Ng V."/>
            <person name="Cullen D."/>
            <person name="Martin F."/>
            <person name="Rosso M.-N."/>
            <person name="Henrissat B."/>
            <person name="Hibbett D."/>
            <person name="Martinez A.T."/>
            <person name="Grigoriev I.V."/>
        </authorList>
    </citation>
    <scope>NUCLEOTIDE SEQUENCE</scope>
    <source>
        <strain evidence="2">AH 40177</strain>
    </source>
</reference>
<dbReference type="Pfam" id="PF00557">
    <property type="entry name" value="Peptidase_M24"/>
    <property type="match status" value="1"/>
</dbReference>
<accession>A0A9P5Q2I3</accession>
<evidence type="ECO:0000313" key="2">
    <source>
        <dbReference type="EMBL" id="KAF9072905.1"/>
    </source>
</evidence>
<dbReference type="InterPro" id="IPR050659">
    <property type="entry name" value="Peptidase_M24B"/>
</dbReference>
<dbReference type="AlphaFoldDB" id="A0A9P5Q2I3"/>
<dbReference type="Gene3D" id="3.90.230.10">
    <property type="entry name" value="Creatinase/methionine aminopeptidase superfamily"/>
    <property type="match status" value="1"/>
</dbReference>
<evidence type="ECO:0000313" key="3">
    <source>
        <dbReference type="Proteomes" id="UP000772434"/>
    </source>
</evidence>
<dbReference type="InterPro" id="IPR000994">
    <property type="entry name" value="Pept_M24"/>
</dbReference>
<feature type="domain" description="Peptidase M24" evidence="1">
    <location>
        <begin position="215"/>
        <end position="418"/>
    </location>
</feature>
<dbReference type="OrthoDB" id="9995434at2759"/>
<dbReference type="SUPFAM" id="SSF53092">
    <property type="entry name" value="Creatinase/prolidase N-terminal domain"/>
    <property type="match status" value="1"/>
</dbReference>
<protein>
    <submittedName>
        <fullName evidence="2">Peptidase M24</fullName>
    </submittedName>
</protein>
<sequence>MIRTPRDLLGYAYSPIPNHYESLQSIKSSFHLANPYKSQPINLSFHLENHCASSKPINSSEFHVRQQKLAETLHSLNASAYIAEPGASAQYFGNISLTSWKLSERPLLLIITPVVVDDKVKANISILTPYFEATRAKLLPVPFDSVRYIEWAEDANPYEIAAAEILAEGNVFMDDASRLFIFDGFRKALPRAIISPVPPEIKELRQRKSEAELDLLKCANEATLLAIRNVHKRMYVGMRESEARKMMSIALQEVGLQNGGCLTLFGENAALPHGSGTDRELGEFDFALFDCGGNLHGYISDVTRTVILPQSWQQIPAEHHKIWNIVQFTQTVASRSAIAGAIAQDVDTAARSFLRQTGYDTYFTHRLGHGIGLEGHEEPYLRGGSLDVIKIGHTFSNEPGIYIEGKVGVRLEDCFYINAQGRPVFFTEGVGGQAGSPWDP</sequence>
<proteinExistence type="predicted"/>
<evidence type="ECO:0000259" key="1">
    <source>
        <dbReference type="Pfam" id="PF00557"/>
    </source>
</evidence>
<comment type="caution">
    <text evidence="2">The sequence shown here is derived from an EMBL/GenBank/DDBJ whole genome shotgun (WGS) entry which is preliminary data.</text>
</comment>
<dbReference type="PANTHER" id="PTHR46112:SF2">
    <property type="entry name" value="XAA-PRO AMINOPEPTIDASE P-RELATED"/>
    <property type="match status" value="1"/>
</dbReference>
<dbReference type="PANTHER" id="PTHR46112">
    <property type="entry name" value="AMINOPEPTIDASE"/>
    <property type="match status" value="1"/>
</dbReference>
<keyword evidence="3" id="KW-1185">Reference proteome</keyword>
<dbReference type="InterPro" id="IPR029149">
    <property type="entry name" value="Creatin/AminoP/Spt16_N"/>
</dbReference>
<organism evidence="2 3">
    <name type="scientific">Rhodocollybia butyracea</name>
    <dbReference type="NCBI Taxonomy" id="206335"/>
    <lineage>
        <taxon>Eukaryota</taxon>
        <taxon>Fungi</taxon>
        <taxon>Dikarya</taxon>
        <taxon>Basidiomycota</taxon>
        <taxon>Agaricomycotina</taxon>
        <taxon>Agaricomycetes</taxon>
        <taxon>Agaricomycetidae</taxon>
        <taxon>Agaricales</taxon>
        <taxon>Marasmiineae</taxon>
        <taxon>Omphalotaceae</taxon>
        <taxon>Rhodocollybia</taxon>
    </lineage>
</organism>